<dbReference type="InterPro" id="IPR016163">
    <property type="entry name" value="Ald_DH_C"/>
</dbReference>
<feature type="domain" description="Aldehyde dehydrogenase" evidence="7">
    <location>
        <begin position="20"/>
        <end position="467"/>
    </location>
</feature>
<dbReference type="InterPro" id="IPR015590">
    <property type="entry name" value="Aldehyde_DH_dom"/>
</dbReference>
<dbReference type="EMBL" id="CP159872">
    <property type="protein sequence ID" value="XCM79323.1"/>
    <property type="molecule type" value="Genomic_DNA"/>
</dbReference>
<feature type="active site" evidence="4">
    <location>
        <position position="246"/>
    </location>
</feature>
<gene>
    <name evidence="8" type="ORF">ABWK59_10475</name>
</gene>
<evidence type="ECO:0000256" key="6">
    <source>
        <dbReference type="SAM" id="MobiDB-lite"/>
    </source>
</evidence>
<dbReference type="KEGG" id="kcm:ABWK59_10475"/>
<dbReference type="FunFam" id="3.40.309.10:FF:000009">
    <property type="entry name" value="Aldehyde dehydrogenase A"/>
    <property type="match status" value="1"/>
</dbReference>
<proteinExistence type="inferred from homology"/>
<dbReference type="PANTHER" id="PTHR42986:SF1">
    <property type="entry name" value="BENZALDEHYDE DEHYDROGENASE YFMT"/>
    <property type="match status" value="1"/>
</dbReference>
<evidence type="ECO:0000256" key="5">
    <source>
        <dbReference type="RuleBase" id="RU003345"/>
    </source>
</evidence>
<evidence type="ECO:0000256" key="4">
    <source>
        <dbReference type="PROSITE-ProRule" id="PRU10007"/>
    </source>
</evidence>
<reference evidence="8" key="1">
    <citation type="submission" date="2024-06" db="EMBL/GenBank/DDBJ databases">
        <title>The genome sequences of Kitasatospora sp. strain HUAS MG31.</title>
        <authorList>
            <person name="Mo P."/>
        </authorList>
    </citation>
    <scope>NUCLEOTIDE SEQUENCE</scope>
    <source>
        <strain evidence="8">HUAS MG31</strain>
    </source>
</reference>
<comment type="similarity">
    <text evidence="1 5">Belongs to the aldehyde dehydrogenase family.</text>
</comment>
<dbReference type="AlphaFoldDB" id="A0AAU8JWA5"/>
<protein>
    <submittedName>
        <fullName evidence="8">Aldehyde dehydrogenase family protein</fullName>
    </submittedName>
</protein>
<evidence type="ECO:0000259" key="7">
    <source>
        <dbReference type="Pfam" id="PF00171"/>
    </source>
</evidence>
<feature type="region of interest" description="Disordered" evidence="6">
    <location>
        <begin position="438"/>
        <end position="457"/>
    </location>
</feature>
<dbReference type="SUPFAM" id="SSF53720">
    <property type="entry name" value="ALDH-like"/>
    <property type="match status" value="1"/>
</dbReference>
<dbReference type="Gene3D" id="3.40.309.10">
    <property type="entry name" value="Aldehyde Dehydrogenase, Chain A, domain 2"/>
    <property type="match status" value="1"/>
</dbReference>
<dbReference type="RefSeq" id="WP_354639883.1">
    <property type="nucleotide sequence ID" value="NZ_CP159872.1"/>
</dbReference>
<dbReference type="PANTHER" id="PTHR42986">
    <property type="entry name" value="BENZALDEHYDE DEHYDROGENASE YFMT"/>
    <property type="match status" value="1"/>
</dbReference>
<organism evidence="8">
    <name type="scientific">Kitasatospora camelliae</name>
    <dbReference type="NCBI Taxonomy" id="3156397"/>
    <lineage>
        <taxon>Bacteria</taxon>
        <taxon>Bacillati</taxon>
        <taxon>Actinomycetota</taxon>
        <taxon>Actinomycetes</taxon>
        <taxon>Kitasatosporales</taxon>
        <taxon>Streptomycetaceae</taxon>
        <taxon>Kitasatospora</taxon>
    </lineage>
</organism>
<accession>A0AAU8JWA5</accession>
<sequence>MSGRMQLDTGDHPVLSGDELLVREPATGQPLATVTLATAADVDAAVAAAKAAQPGWADTPGTERAAVLRRAAAALERHREEAADWLVREGGAIRGKAEHEVGAVLDELYAAAGLPTRPNGVLLAAGPGRESHGRRIPLGVVGVISPWNVPMLLAARALAPALALGNAVVLKPDVHTPVSGGRVLARILAEAGLPEGVLQVLPGDAEPGRALVEHPDVPMIAFTGSTAVGRGIGAAAGGALKRVSLELGGNNALIVLDDADLEAAASAGAWGSFFHQGQICMAAGRHLVHRAVADRYLDLLTEHAAKLRVGDPFREQVDLGPVIDDRQLDRIEGIVRASVAAGARILTGGDRRGPFYRPTVLAGVTPDMPAFTEEIFGPVAPVTVVADEDEAVELANRTAYGLSAAVLTGSVARGRALADRLRTGMVHVNDQTINDEAHVPFGGRGASGNGTRHGSEHSWDSYTQWQWLTVRETPARYPF</sequence>
<evidence type="ECO:0000313" key="8">
    <source>
        <dbReference type="EMBL" id="XCM79323.1"/>
    </source>
</evidence>
<dbReference type="InterPro" id="IPR016162">
    <property type="entry name" value="Ald_DH_N"/>
</dbReference>
<dbReference type="Gene3D" id="3.40.605.10">
    <property type="entry name" value="Aldehyde Dehydrogenase, Chain A, domain 1"/>
    <property type="match status" value="1"/>
</dbReference>
<evidence type="ECO:0000256" key="1">
    <source>
        <dbReference type="ARBA" id="ARBA00009986"/>
    </source>
</evidence>
<dbReference type="PROSITE" id="PS00070">
    <property type="entry name" value="ALDEHYDE_DEHYDR_CYS"/>
    <property type="match status" value="1"/>
</dbReference>
<keyword evidence="2 5" id="KW-0560">Oxidoreductase</keyword>
<dbReference type="InterPro" id="IPR029510">
    <property type="entry name" value="Ald_DH_CS_GLU"/>
</dbReference>
<dbReference type="FunFam" id="3.40.605.10:FF:000007">
    <property type="entry name" value="NAD/NADP-dependent betaine aldehyde dehydrogenase"/>
    <property type="match status" value="1"/>
</dbReference>
<dbReference type="PROSITE" id="PS00687">
    <property type="entry name" value="ALDEHYDE_DEHYDR_GLU"/>
    <property type="match status" value="1"/>
</dbReference>
<keyword evidence="3" id="KW-0520">NAD</keyword>
<evidence type="ECO:0000256" key="3">
    <source>
        <dbReference type="ARBA" id="ARBA00023027"/>
    </source>
</evidence>
<dbReference type="InterPro" id="IPR016160">
    <property type="entry name" value="Ald_DH_CS_CYS"/>
</dbReference>
<dbReference type="Pfam" id="PF00171">
    <property type="entry name" value="Aldedh"/>
    <property type="match status" value="1"/>
</dbReference>
<dbReference type="InterPro" id="IPR016161">
    <property type="entry name" value="Ald_DH/histidinol_DH"/>
</dbReference>
<evidence type="ECO:0000256" key="2">
    <source>
        <dbReference type="ARBA" id="ARBA00023002"/>
    </source>
</evidence>
<name>A0AAU8JWA5_9ACTN</name>
<dbReference type="GO" id="GO:0016620">
    <property type="term" value="F:oxidoreductase activity, acting on the aldehyde or oxo group of donors, NAD or NADP as acceptor"/>
    <property type="evidence" value="ECO:0007669"/>
    <property type="project" value="InterPro"/>
</dbReference>